<evidence type="ECO:0000313" key="3">
    <source>
        <dbReference type="Proteomes" id="UP000664122"/>
    </source>
</evidence>
<protein>
    <submittedName>
        <fullName evidence="2">Copper chaperone PCu(A)C</fullName>
    </submittedName>
</protein>
<dbReference type="Pfam" id="PF04314">
    <property type="entry name" value="PCuAC"/>
    <property type="match status" value="1"/>
</dbReference>
<feature type="signal peptide" evidence="1">
    <location>
        <begin position="1"/>
        <end position="22"/>
    </location>
</feature>
<evidence type="ECO:0000313" key="2">
    <source>
        <dbReference type="EMBL" id="MBO0661002.1"/>
    </source>
</evidence>
<dbReference type="InterPro" id="IPR036182">
    <property type="entry name" value="PCuAC_sf"/>
</dbReference>
<name>A0A939FT04_9HYPH</name>
<sequence>MRIITTALAIAALIATVASADAQPVKVGALVIENAWARATLPNAPVAGAYMTIKNTGKTSDRLIGGTTSAAKEVQVHEMKMDGSVMTMRRLKDGLEIPAGGTVTLQPGGVHLMLMKPAKRIREGETLPVTLMFKKAGSMKVDFAVEKPDAMRPTSASAGSAVAR</sequence>
<feature type="chain" id="PRO_5037138052" evidence="1">
    <location>
        <begin position="23"/>
        <end position="164"/>
    </location>
</feature>
<dbReference type="InterPro" id="IPR058248">
    <property type="entry name" value="Lxx211020-like"/>
</dbReference>
<proteinExistence type="predicted"/>
<dbReference type="PANTHER" id="PTHR36302:SF1">
    <property type="entry name" value="COPPER CHAPERONE PCU(A)C"/>
    <property type="match status" value="1"/>
</dbReference>
<comment type="caution">
    <text evidence="2">The sequence shown here is derived from an EMBL/GenBank/DDBJ whole genome shotgun (WGS) entry which is preliminary data.</text>
</comment>
<keyword evidence="1" id="KW-0732">Signal</keyword>
<keyword evidence="3" id="KW-1185">Reference proteome</keyword>
<organism evidence="2 3">
    <name type="scientific">Jiella flava</name>
    <dbReference type="NCBI Taxonomy" id="2816857"/>
    <lineage>
        <taxon>Bacteria</taxon>
        <taxon>Pseudomonadati</taxon>
        <taxon>Pseudomonadota</taxon>
        <taxon>Alphaproteobacteria</taxon>
        <taxon>Hyphomicrobiales</taxon>
        <taxon>Aurantimonadaceae</taxon>
        <taxon>Jiella</taxon>
    </lineage>
</organism>
<dbReference type="InterPro" id="IPR007410">
    <property type="entry name" value="LpqE-like"/>
</dbReference>
<dbReference type="SUPFAM" id="SSF110087">
    <property type="entry name" value="DR1885-like metal-binding protein"/>
    <property type="match status" value="1"/>
</dbReference>
<dbReference type="AlphaFoldDB" id="A0A939FT04"/>
<accession>A0A939FT04</accession>
<gene>
    <name evidence="2" type="ORF">J1C48_00310</name>
</gene>
<dbReference type="Gene3D" id="2.60.40.1890">
    <property type="entry name" value="PCu(A)C copper chaperone"/>
    <property type="match status" value="1"/>
</dbReference>
<dbReference type="PANTHER" id="PTHR36302">
    <property type="entry name" value="BLR7088 PROTEIN"/>
    <property type="match status" value="1"/>
</dbReference>
<dbReference type="RefSeq" id="WP_207255652.1">
    <property type="nucleotide sequence ID" value="NZ_JAFMPP010000001.1"/>
</dbReference>
<dbReference type="EMBL" id="JAFMPP010000001">
    <property type="protein sequence ID" value="MBO0661002.1"/>
    <property type="molecule type" value="Genomic_DNA"/>
</dbReference>
<evidence type="ECO:0000256" key="1">
    <source>
        <dbReference type="SAM" id="SignalP"/>
    </source>
</evidence>
<reference evidence="2" key="1">
    <citation type="submission" date="2021-03" db="EMBL/GenBank/DDBJ databases">
        <title>Whole genome sequence of Jiella sp. CQZ9-1.</title>
        <authorList>
            <person name="Tuo L."/>
        </authorList>
    </citation>
    <scope>NUCLEOTIDE SEQUENCE</scope>
    <source>
        <strain evidence="2">CQZ9-1</strain>
    </source>
</reference>
<dbReference type="Proteomes" id="UP000664122">
    <property type="component" value="Unassembled WGS sequence"/>
</dbReference>